<name>A0AAD7H1S9_MYCRO</name>
<evidence type="ECO:0000313" key="1">
    <source>
        <dbReference type="EMBL" id="KAJ7710354.1"/>
    </source>
</evidence>
<accession>A0AAD7H1S9</accession>
<reference evidence="1" key="1">
    <citation type="submission" date="2023-03" db="EMBL/GenBank/DDBJ databases">
        <title>Massive genome expansion in bonnet fungi (Mycena s.s.) driven by repeated elements and novel gene families across ecological guilds.</title>
        <authorList>
            <consortium name="Lawrence Berkeley National Laboratory"/>
            <person name="Harder C.B."/>
            <person name="Miyauchi S."/>
            <person name="Viragh M."/>
            <person name="Kuo A."/>
            <person name="Thoen E."/>
            <person name="Andreopoulos B."/>
            <person name="Lu D."/>
            <person name="Skrede I."/>
            <person name="Drula E."/>
            <person name="Henrissat B."/>
            <person name="Morin E."/>
            <person name="Kohler A."/>
            <person name="Barry K."/>
            <person name="LaButti K."/>
            <person name="Morin E."/>
            <person name="Salamov A."/>
            <person name="Lipzen A."/>
            <person name="Mereny Z."/>
            <person name="Hegedus B."/>
            <person name="Baldrian P."/>
            <person name="Stursova M."/>
            <person name="Weitz H."/>
            <person name="Taylor A."/>
            <person name="Grigoriev I.V."/>
            <person name="Nagy L.G."/>
            <person name="Martin F."/>
            <person name="Kauserud H."/>
        </authorList>
    </citation>
    <scope>NUCLEOTIDE SEQUENCE</scope>
    <source>
        <strain evidence="1">CBHHK067</strain>
    </source>
</reference>
<proteinExistence type="predicted"/>
<dbReference type="AlphaFoldDB" id="A0AAD7H1S9"/>
<evidence type="ECO:0000313" key="2">
    <source>
        <dbReference type="Proteomes" id="UP001221757"/>
    </source>
</evidence>
<dbReference type="EMBL" id="JARKIE010000001">
    <property type="protein sequence ID" value="KAJ7710354.1"/>
    <property type="molecule type" value="Genomic_DNA"/>
</dbReference>
<gene>
    <name evidence="1" type="ORF">B0H17DRAFT_1223361</name>
</gene>
<keyword evidence="2" id="KW-1185">Reference proteome</keyword>
<sequence length="217" mass="24025">MGASASKSVHLRDSVIVVPNDTSPGSSRAASLMFSSVEGDDFGTPQLTEEVLRAGLNSIAEMLIATSDVDFFYRTHNLDTDVENLVRAAESVASGAKEFDEQWLNNHTGAFIEASVLKGLYRQSIQQNRLVFDSGSLKVYAAAWPFAFVQKVIRYGSEQRRPYDIDDAVAYLNEMMEGAAVSYETIVGWAEEYKLPQPNRAAFEEVMGKYSEELKAE</sequence>
<comment type="caution">
    <text evidence="1">The sequence shown here is derived from an EMBL/GenBank/DDBJ whole genome shotgun (WGS) entry which is preliminary data.</text>
</comment>
<organism evidence="1 2">
    <name type="scientific">Mycena rosella</name>
    <name type="common">Pink bonnet</name>
    <name type="synonym">Agaricus rosellus</name>
    <dbReference type="NCBI Taxonomy" id="1033263"/>
    <lineage>
        <taxon>Eukaryota</taxon>
        <taxon>Fungi</taxon>
        <taxon>Dikarya</taxon>
        <taxon>Basidiomycota</taxon>
        <taxon>Agaricomycotina</taxon>
        <taxon>Agaricomycetes</taxon>
        <taxon>Agaricomycetidae</taxon>
        <taxon>Agaricales</taxon>
        <taxon>Marasmiineae</taxon>
        <taxon>Mycenaceae</taxon>
        <taxon>Mycena</taxon>
    </lineage>
</organism>
<protein>
    <submittedName>
        <fullName evidence="1">Uncharacterized protein</fullName>
    </submittedName>
</protein>
<dbReference type="Proteomes" id="UP001221757">
    <property type="component" value="Unassembled WGS sequence"/>
</dbReference>